<feature type="signal peptide" evidence="1">
    <location>
        <begin position="1"/>
        <end position="21"/>
    </location>
</feature>
<dbReference type="PROSITE" id="PS51257">
    <property type="entry name" value="PROKAR_LIPOPROTEIN"/>
    <property type="match status" value="1"/>
</dbReference>
<gene>
    <name evidence="2" type="ORF">H9851_05575</name>
</gene>
<reference evidence="2" key="2">
    <citation type="submission" date="2021-04" db="EMBL/GenBank/DDBJ databases">
        <authorList>
            <person name="Gilroy R."/>
        </authorList>
    </citation>
    <scope>NUCLEOTIDE SEQUENCE</scope>
    <source>
        <strain evidence="2">2189</strain>
    </source>
</reference>
<proteinExistence type="predicted"/>
<evidence type="ECO:0008006" key="4">
    <source>
        <dbReference type="Google" id="ProtNLM"/>
    </source>
</evidence>
<evidence type="ECO:0000313" key="3">
    <source>
        <dbReference type="Proteomes" id="UP000886847"/>
    </source>
</evidence>
<name>A0A9D1W0W4_9FIRM</name>
<sequence length="172" mass="18727">MKKCICALLALSLLLPTGVLLTGCGRAEPSQDTLSVQLDGEDVPVFLHSRFYTETNDVWVNFPIYSELEDAAPTVAPGEHMVAIDCSACGFPDIIDAGGYRGGVADEDGFEVSYGGLDINSCRKSEDLFSMRFTAAEPVYADEMLIASFTMKWESIRGIQEVMLYVGCFVEA</sequence>
<comment type="caution">
    <text evidence="2">The sequence shown here is derived from an EMBL/GenBank/DDBJ whole genome shotgun (WGS) entry which is preliminary data.</text>
</comment>
<evidence type="ECO:0000313" key="2">
    <source>
        <dbReference type="EMBL" id="HIX50736.1"/>
    </source>
</evidence>
<keyword evidence="1" id="KW-0732">Signal</keyword>
<evidence type="ECO:0000256" key="1">
    <source>
        <dbReference type="SAM" id="SignalP"/>
    </source>
</evidence>
<feature type="chain" id="PRO_5039688646" description="Lipoprotein" evidence="1">
    <location>
        <begin position="22"/>
        <end position="172"/>
    </location>
</feature>
<dbReference type="EMBL" id="DXEW01000028">
    <property type="protein sequence ID" value="HIX50736.1"/>
    <property type="molecule type" value="Genomic_DNA"/>
</dbReference>
<accession>A0A9D1W0W4</accession>
<protein>
    <recommendedName>
        <fullName evidence="4">Lipoprotein</fullName>
    </recommendedName>
</protein>
<organism evidence="2 3">
    <name type="scientific">Candidatus Borkfalkia faecavium</name>
    <dbReference type="NCBI Taxonomy" id="2838508"/>
    <lineage>
        <taxon>Bacteria</taxon>
        <taxon>Bacillati</taxon>
        <taxon>Bacillota</taxon>
        <taxon>Clostridia</taxon>
        <taxon>Christensenellales</taxon>
        <taxon>Christensenellaceae</taxon>
        <taxon>Candidatus Borkfalkia</taxon>
    </lineage>
</organism>
<dbReference type="Proteomes" id="UP000886847">
    <property type="component" value="Unassembled WGS sequence"/>
</dbReference>
<reference evidence="2" key="1">
    <citation type="journal article" date="2021" name="PeerJ">
        <title>Extensive microbial diversity within the chicken gut microbiome revealed by metagenomics and culture.</title>
        <authorList>
            <person name="Gilroy R."/>
            <person name="Ravi A."/>
            <person name="Getino M."/>
            <person name="Pursley I."/>
            <person name="Horton D.L."/>
            <person name="Alikhan N.F."/>
            <person name="Baker D."/>
            <person name="Gharbi K."/>
            <person name="Hall N."/>
            <person name="Watson M."/>
            <person name="Adriaenssens E.M."/>
            <person name="Foster-Nyarko E."/>
            <person name="Jarju S."/>
            <person name="Secka A."/>
            <person name="Antonio M."/>
            <person name="Oren A."/>
            <person name="Chaudhuri R.R."/>
            <person name="La Ragione R."/>
            <person name="Hildebrand F."/>
            <person name="Pallen M.J."/>
        </authorList>
    </citation>
    <scope>NUCLEOTIDE SEQUENCE</scope>
    <source>
        <strain evidence="2">2189</strain>
    </source>
</reference>
<dbReference type="AlphaFoldDB" id="A0A9D1W0W4"/>